<dbReference type="PROSITE" id="PS51318">
    <property type="entry name" value="TAT"/>
    <property type="match status" value="1"/>
</dbReference>
<reference evidence="3 4" key="1">
    <citation type="submission" date="2020-01" db="EMBL/GenBank/DDBJ databases">
        <title>Genome sequencing of strain KACC 21265.</title>
        <authorList>
            <person name="Heo J."/>
            <person name="Kim S.-J."/>
            <person name="Kim J.-S."/>
            <person name="Hong S.-B."/>
            <person name="Kwon S.-W."/>
        </authorList>
    </citation>
    <scope>NUCLEOTIDE SEQUENCE [LARGE SCALE GENOMIC DNA]</scope>
    <source>
        <strain evidence="3 4">KACC 21265</strain>
    </source>
</reference>
<evidence type="ECO:0000256" key="1">
    <source>
        <dbReference type="ARBA" id="ARBA00006987"/>
    </source>
</evidence>
<protein>
    <submittedName>
        <fullName evidence="3">Tripartite tricarboxylate transporter substrate binding protein</fullName>
    </submittedName>
</protein>
<dbReference type="InterPro" id="IPR006311">
    <property type="entry name" value="TAT_signal"/>
</dbReference>
<evidence type="ECO:0000313" key="3">
    <source>
        <dbReference type="EMBL" id="QHJ00444.1"/>
    </source>
</evidence>
<dbReference type="KEGG" id="xyk:GT347_22175"/>
<dbReference type="Proteomes" id="UP000464787">
    <property type="component" value="Chromosome"/>
</dbReference>
<dbReference type="InterPro" id="IPR042100">
    <property type="entry name" value="Bug_dom1"/>
</dbReference>
<dbReference type="InterPro" id="IPR005064">
    <property type="entry name" value="BUG"/>
</dbReference>
<comment type="similarity">
    <text evidence="1">Belongs to the UPF0065 (bug) family.</text>
</comment>
<feature type="chain" id="PRO_5033011858" evidence="2">
    <location>
        <begin position="30"/>
        <end position="326"/>
    </location>
</feature>
<dbReference type="CDD" id="cd07012">
    <property type="entry name" value="PBP2_Bug_TTT"/>
    <property type="match status" value="1"/>
</dbReference>
<dbReference type="PIRSF" id="PIRSF017082">
    <property type="entry name" value="YflP"/>
    <property type="match status" value="1"/>
</dbReference>
<name>A0A857JB57_9BURK</name>
<organism evidence="3 4">
    <name type="scientific">Xylophilus rhododendri</name>
    <dbReference type="NCBI Taxonomy" id="2697032"/>
    <lineage>
        <taxon>Bacteria</taxon>
        <taxon>Pseudomonadati</taxon>
        <taxon>Pseudomonadota</taxon>
        <taxon>Betaproteobacteria</taxon>
        <taxon>Burkholderiales</taxon>
        <taxon>Xylophilus</taxon>
    </lineage>
</organism>
<keyword evidence="2" id="KW-0732">Signal</keyword>
<dbReference type="EMBL" id="CP047650">
    <property type="protein sequence ID" value="QHJ00444.1"/>
    <property type="molecule type" value="Genomic_DNA"/>
</dbReference>
<evidence type="ECO:0000313" key="4">
    <source>
        <dbReference type="Proteomes" id="UP000464787"/>
    </source>
</evidence>
<proteinExistence type="inferred from homology"/>
<feature type="signal peptide" evidence="2">
    <location>
        <begin position="1"/>
        <end position="29"/>
    </location>
</feature>
<dbReference type="Pfam" id="PF03401">
    <property type="entry name" value="TctC"/>
    <property type="match status" value="1"/>
</dbReference>
<dbReference type="Gene3D" id="3.40.190.150">
    <property type="entry name" value="Bordetella uptake gene, domain 1"/>
    <property type="match status" value="1"/>
</dbReference>
<dbReference type="PANTHER" id="PTHR42928:SF5">
    <property type="entry name" value="BLR1237 PROTEIN"/>
    <property type="match status" value="1"/>
</dbReference>
<dbReference type="AlphaFoldDB" id="A0A857JB57"/>
<gene>
    <name evidence="3" type="ORF">GT347_22175</name>
</gene>
<keyword evidence="4" id="KW-1185">Reference proteome</keyword>
<dbReference type="Gene3D" id="3.40.190.10">
    <property type="entry name" value="Periplasmic binding protein-like II"/>
    <property type="match status" value="1"/>
</dbReference>
<accession>A0A857JB57</accession>
<dbReference type="PANTHER" id="PTHR42928">
    <property type="entry name" value="TRICARBOXYLATE-BINDING PROTEIN"/>
    <property type="match status" value="1"/>
</dbReference>
<sequence>MTPKFQRRTLCASLALTGIAALLPAAARAAPLPEGPINFIIPVPPAGGTDLTFRALMEASRKHLDRTVVVLNLPGAGGAVGLSQAAIKPANGLFLNSYTSEIFTLPVFQPLTFSGKDFRPIIMVNEDPACLVVSADSKYDSLESFLAAARAAPGRISVGNSGFGNIWHLSAAAFANKAGVDLLQIPYNGSAPTVQALLGNFIEAFVASPPEVLPQVQAGKMRVIAVMADKRSAILPDVPTLKEKGIDLSIGTWRAIGGPAGMSDEVVKQLHDGFAKGMQEKSFTDFMSSRGLTIRYMNTQEVSAFVAKERPQFEALAAEIKKTAKP</sequence>
<dbReference type="SUPFAM" id="SSF53850">
    <property type="entry name" value="Periplasmic binding protein-like II"/>
    <property type="match status" value="1"/>
</dbReference>
<evidence type="ECO:0000256" key="2">
    <source>
        <dbReference type="SAM" id="SignalP"/>
    </source>
</evidence>
<dbReference type="RefSeq" id="WP_160554254.1">
    <property type="nucleotide sequence ID" value="NZ_CP047650.1"/>
</dbReference>